<dbReference type="RefSeq" id="WP_191746000.1">
    <property type="nucleotide sequence ID" value="NZ_JACSQC010000002.1"/>
</dbReference>
<evidence type="ECO:0000256" key="2">
    <source>
        <dbReference type="SAM" id="SignalP"/>
    </source>
</evidence>
<gene>
    <name evidence="3" type="ORF">H9638_04435</name>
</gene>
<evidence type="ECO:0000256" key="1">
    <source>
        <dbReference type="SAM" id="MobiDB-lite"/>
    </source>
</evidence>
<reference evidence="3 4" key="1">
    <citation type="submission" date="2020-08" db="EMBL/GenBank/DDBJ databases">
        <title>A Genomic Blueprint of the Chicken Gut Microbiome.</title>
        <authorList>
            <person name="Gilroy R."/>
            <person name="Ravi A."/>
            <person name="Getino M."/>
            <person name="Pursley I."/>
            <person name="Horton D.L."/>
            <person name="Alikhan N.-F."/>
            <person name="Baker D."/>
            <person name="Gharbi K."/>
            <person name="Hall N."/>
            <person name="Watson M."/>
            <person name="Adriaenssens E.M."/>
            <person name="Foster-Nyarko E."/>
            <person name="Jarju S."/>
            <person name="Secka A."/>
            <person name="Antonio M."/>
            <person name="Oren A."/>
            <person name="Chaudhuri R."/>
            <person name="La Ragione R.M."/>
            <person name="Hildebrand F."/>
            <person name="Pallen M.J."/>
        </authorList>
    </citation>
    <scope>NUCLEOTIDE SEQUENCE [LARGE SCALE GENOMIC DNA]</scope>
    <source>
        <strain evidence="3 4">Sa2BUA2</strain>
    </source>
</reference>
<accession>A0ABR8YFQ4</accession>
<sequence>MKKFGASLLLAAAIAAVGVAAPANAAPSTGNGGGNIAQPLIGNWPY</sequence>
<organism evidence="3 4">
    <name type="scientific">Arthrobacter pullicola</name>
    <dbReference type="NCBI Taxonomy" id="2762224"/>
    <lineage>
        <taxon>Bacteria</taxon>
        <taxon>Bacillati</taxon>
        <taxon>Actinomycetota</taxon>
        <taxon>Actinomycetes</taxon>
        <taxon>Micrococcales</taxon>
        <taxon>Micrococcaceae</taxon>
        <taxon>Arthrobacter</taxon>
    </lineage>
</organism>
<protein>
    <submittedName>
        <fullName evidence="3">Uncharacterized protein</fullName>
    </submittedName>
</protein>
<keyword evidence="4" id="KW-1185">Reference proteome</keyword>
<comment type="caution">
    <text evidence="3">The sequence shown here is derived from an EMBL/GenBank/DDBJ whole genome shotgun (WGS) entry which is preliminary data.</text>
</comment>
<name>A0ABR8YFQ4_9MICC</name>
<dbReference type="Proteomes" id="UP000652763">
    <property type="component" value="Unassembled WGS sequence"/>
</dbReference>
<proteinExistence type="predicted"/>
<feature type="region of interest" description="Disordered" evidence="1">
    <location>
        <begin position="25"/>
        <end position="46"/>
    </location>
</feature>
<dbReference type="EMBL" id="JACSQC010000002">
    <property type="protein sequence ID" value="MBD8043055.1"/>
    <property type="molecule type" value="Genomic_DNA"/>
</dbReference>
<feature type="chain" id="PRO_5045952318" evidence="2">
    <location>
        <begin position="26"/>
        <end position="46"/>
    </location>
</feature>
<keyword evidence="2" id="KW-0732">Signal</keyword>
<feature type="signal peptide" evidence="2">
    <location>
        <begin position="1"/>
        <end position="25"/>
    </location>
</feature>
<evidence type="ECO:0000313" key="4">
    <source>
        <dbReference type="Proteomes" id="UP000652763"/>
    </source>
</evidence>
<evidence type="ECO:0000313" key="3">
    <source>
        <dbReference type="EMBL" id="MBD8043055.1"/>
    </source>
</evidence>